<dbReference type="PANTHER" id="PTHR43377">
    <property type="entry name" value="BILIVERDIN REDUCTASE A"/>
    <property type="match status" value="1"/>
</dbReference>
<reference evidence="1" key="1">
    <citation type="submission" date="2019-08" db="EMBL/GenBank/DDBJ databases">
        <title>The improved chromosome-level genome for the pearl oyster Pinctada fucata martensii using PacBio sequencing and Hi-C.</title>
        <authorList>
            <person name="Zheng Z."/>
        </authorList>
    </citation>
    <scope>NUCLEOTIDE SEQUENCE</scope>
    <source>
        <strain evidence="1">ZZ-2019</strain>
        <tissue evidence="1">Adductor muscle</tissue>
    </source>
</reference>
<dbReference type="AlphaFoldDB" id="A0AA88Y5Y5"/>
<protein>
    <recommendedName>
        <fullName evidence="3">Gfo/Idh/MocA-like oxidoreductase N-terminal domain-containing protein</fullName>
    </recommendedName>
</protein>
<dbReference type="PANTHER" id="PTHR43377:SF2">
    <property type="entry name" value="BINDING ROSSMANN FOLD OXIDOREDUCTASE, PUTATIVE (AFU_ORTHOLOGUE AFUA_4G00560)-RELATED"/>
    <property type="match status" value="1"/>
</dbReference>
<dbReference type="Gene3D" id="3.40.50.720">
    <property type="entry name" value="NAD(P)-binding Rossmann-like Domain"/>
    <property type="match status" value="1"/>
</dbReference>
<gene>
    <name evidence="1" type="ORF">FSP39_018390</name>
</gene>
<dbReference type="InterPro" id="IPR051450">
    <property type="entry name" value="Gfo/Idh/MocA_Oxidoreductases"/>
</dbReference>
<sequence length="225" mass="24968">KNHVFQEPAIAFARKGYDILLEKPMAVTELDCRELILESKKNNVLLMVCHVLRYTPWVQKLKEIIDKGGIGDVVNIQHLIPPAKAASRCLDCPTEVESACPYSAQKIYLNGIKTGNTGWPLNTITETPDIESVTEALRTGPYGRCVYDMDNDVMSHQTVNMQFTGGSTATLTMVAFTKDLCNRKVRIFGTKKCSNALKKRSTEIDRTWLHVPSGTPGPPAMALTK</sequence>
<dbReference type="Proteomes" id="UP001186944">
    <property type="component" value="Unassembled WGS sequence"/>
</dbReference>
<dbReference type="InterPro" id="IPR036291">
    <property type="entry name" value="NAD(P)-bd_dom_sf"/>
</dbReference>
<dbReference type="SUPFAM" id="SSF55347">
    <property type="entry name" value="Glyceraldehyde-3-phosphate dehydrogenase-like, C-terminal domain"/>
    <property type="match status" value="1"/>
</dbReference>
<proteinExistence type="predicted"/>
<evidence type="ECO:0000313" key="2">
    <source>
        <dbReference type="Proteomes" id="UP001186944"/>
    </source>
</evidence>
<dbReference type="Gene3D" id="3.30.360.10">
    <property type="entry name" value="Dihydrodipicolinate Reductase, domain 2"/>
    <property type="match status" value="1"/>
</dbReference>
<accession>A0AA88Y5Y5</accession>
<comment type="caution">
    <text evidence="1">The sequence shown here is derived from an EMBL/GenBank/DDBJ whole genome shotgun (WGS) entry which is preliminary data.</text>
</comment>
<organism evidence="1 2">
    <name type="scientific">Pinctada imbricata</name>
    <name type="common">Atlantic pearl-oyster</name>
    <name type="synonym">Pinctada martensii</name>
    <dbReference type="NCBI Taxonomy" id="66713"/>
    <lineage>
        <taxon>Eukaryota</taxon>
        <taxon>Metazoa</taxon>
        <taxon>Spiralia</taxon>
        <taxon>Lophotrochozoa</taxon>
        <taxon>Mollusca</taxon>
        <taxon>Bivalvia</taxon>
        <taxon>Autobranchia</taxon>
        <taxon>Pteriomorphia</taxon>
        <taxon>Pterioida</taxon>
        <taxon>Pterioidea</taxon>
        <taxon>Pteriidae</taxon>
        <taxon>Pinctada</taxon>
    </lineage>
</organism>
<dbReference type="SUPFAM" id="SSF51735">
    <property type="entry name" value="NAD(P)-binding Rossmann-fold domains"/>
    <property type="match status" value="1"/>
</dbReference>
<dbReference type="EMBL" id="VSWD01000007">
    <property type="protein sequence ID" value="KAK3098321.1"/>
    <property type="molecule type" value="Genomic_DNA"/>
</dbReference>
<evidence type="ECO:0008006" key="3">
    <source>
        <dbReference type="Google" id="ProtNLM"/>
    </source>
</evidence>
<keyword evidence="2" id="KW-1185">Reference proteome</keyword>
<evidence type="ECO:0000313" key="1">
    <source>
        <dbReference type="EMBL" id="KAK3098321.1"/>
    </source>
</evidence>
<name>A0AA88Y5Y5_PINIB</name>
<feature type="non-terminal residue" evidence="1">
    <location>
        <position position="1"/>
    </location>
</feature>